<dbReference type="Pfam" id="PF07885">
    <property type="entry name" value="Ion_trans_2"/>
    <property type="match status" value="1"/>
</dbReference>
<dbReference type="InterPro" id="IPR013099">
    <property type="entry name" value="K_chnl_dom"/>
</dbReference>
<keyword evidence="1" id="KW-0472">Membrane</keyword>
<dbReference type="SUPFAM" id="SSF81324">
    <property type="entry name" value="Voltage-gated potassium channels"/>
    <property type="match status" value="1"/>
</dbReference>
<dbReference type="AlphaFoldDB" id="A0AAE3XQC9"/>
<protein>
    <submittedName>
        <fullName evidence="3">Cobalt/nickel transport system permease protein</fullName>
    </submittedName>
</protein>
<keyword evidence="4" id="KW-1185">Reference proteome</keyword>
<dbReference type="Gene3D" id="1.10.287.70">
    <property type="match status" value="1"/>
</dbReference>
<dbReference type="EMBL" id="JAVDQD010000004">
    <property type="protein sequence ID" value="MDR6240120.1"/>
    <property type="molecule type" value="Genomic_DNA"/>
</dbReference>
<feature type="transmembrane region" description="Helical" evidence="1">
    <location>
        <begin position="12"/>
        <end position="31"/>
    </location>
</feature>
<name>A0AAE3XQC9_9BACT</name>
<evidence type="ECO:0000259" key="2">
    <source>
        <dbReference type="Pfam" id="PF07885"/>
    </source>
</evidence>
<keyword evidence="1" id="KW-0812">Transmembrane</keyword>
<feature type="transmembrane region" description="Helical" evidence="1">
    <location>
        <begin position="37"/>
        <end position="58"/>
    </location>
</feature>
<comment type="caution">
    <text evidence="3">The sequence shown here is derived from an EMBL/GenBank/DDBJ whole genome shotgun (WGS) entry which is preliminary data.</text>
</comment>
<evidence type="ECO:0000313" key="3">
    <source>
        <dbReference type="EMBL" id="MDR6240120.1"/>
    </source>
</evidence>
<feature type="transmembrane region" description="Helical" evidence="1">
    <location>
        <begin position="133"/>
        <end position="156"/>
    </location>
</feature>
<feature type="transmembrane region" description="Helical" evidence="1">
    <location>
        <begin position="204"/>
        <end position="223"/>
    </location>
</feature>
<organism evidence="3 4">
    <name type="scientific">Aureibacter tunicatorum</name>
    <dbReference type="NCBI Taxonomy" id="866807"/>
    <lineage>
        <taxon>Bacteria</taxon>
        <taxon>Pseudomonadati</taxon>
        <taxon>Bacteroidota</taxon>
        <taxon>Cytophagia</taxon>
        <taxon>Cytophagales</taxon>
        <taxon>Persicobacteraceae</taxon>
        <taxon>Aureibacter</taxon>
    </lineage>
</organism>
<dbReference type="RefSeq" id="WP_309939978.1">
    <property type="nucleotide sequence ID" value="NZ_AP025305.1"/>
</dbReference>
<proteinExistence type="predicted"/>
<accession>A0AAE3XQC9</accession>
<dbReference type="Proteomes" id="UP001185092">
    <property type="component" value="Unassembled WGS sequence"/>
</dbReference>
<evidence type="ECO:0000313" key="4">
    <source>
        <dbReference type="Proteomes" id="UP001185092"/>
    </source>
</evidence>
<evidence type="ECO:0000256" key="1">
    <source>
        <dbReference type="SAM" id="Phobius"/>
    </source>
</evidence>
<reference evidence="3" key="1">
    <citation type="submission" date="2023-07" db="EMBL/GenBank/DDBJ databases">
        <title>Genomic Encyclopedia of Type Strains, Phase IV (KMG-IV): sequencing the most valuable type-strain genomes for metagenomic binning, comparative biology and taxonomic classification.</title>
        <authorList>
            <person name="Goeker M."/>
        </authorList>
    </citation>
    <scope>NUCLEOTIDE SEQUENCE</scope>
    <source>
        <strain evidence="3">DSM 26174</strain>
    </source>
</reference>
<feature type="transmembrane region" description="Helical" evidence="1">
    <location>
        <begin position="65"/>
        <end position="82"/>
    </location>
</feature>
<keyword evidence="1" id="KW-1133">Transmembrane helix</keyword>
<sequence length="235" mass="26733">MVLNKKSFYEFLHNYRFALLTLALILNFIVIHPKDLLTSNIMVAAATITLMLASINLINKSKKGLRSILLIFCLAIFIFFIFLSLKEVDPSVETSLSKTSYIILYSVLFIFFTFIAFLLYREIYRASKISMEVIVISFCGYFLFGTIGSFIFSLIEIVEPGSFSGLNDGFNKFQDIYFYSFITLTTIGYGDITPLSPMARTFSVLLIVFGQYYMTVIVAILVIKYTSGKEKSITE</sequence>
<gene>
    <name evidence="3" type="ORF">HNQ88_003186</name>
</gene>
<feature type="transmembrane region" description="Helical" evidence="1">
    <location>
        <begin position="102"/>
        <end position="121"/>
    </location>
</feature>
<feature type="domain" description="Potassium channel" evidence="2">
    <location>
        <begin position="140"/>
        <end position="225"/>
    </location>
</feature>